<accession>X1RID5</accession>
<organism evidence="2">
    <name type="scientific">marine sediment metagenome</name>
    <dbReference type="NCBI Taxonomy" id="412755"/>
    <lineage>
        <taxon>unclassified sequences</taxon>
        <taxon>metagenomes</taxon>
        <taxon>ecological metagenomes</taxon>
    </lineage>
</organism>
<evidence type="ECO:0000259" key="1">
    <source>
        <dbReference type="Pfam" id="PF01913"/>
    </source>
</evidence>
<proteinExistence type="predicted"/>
<sequence length="68" mass="7586">MATLEVIRKEDNDFIVKVPGKQDPVKIEDTYAEMFPMWAGRILITAANEKWALIAARTATGFASSIIM</sequence>
<dbReference type="Pfam" id="PF01913">
    <property type="entry name" value="FTR"/>
    <property type="match status" value="1"/>
</dbReference>
<name>X1RID5_9ZZZZ</name>
<dbReference type="GO" id="GO:0006730">
    <property type="term" value="P:one-carbon metabolic process"/>
    <property type="evidence" value="ECO:0007669"/>
    <property type="project" value="InterPro"/>
</dbReference>
<evidence type="ECO:0000313" key="2">
    <source>
        <dbReference type="EMBL" id="GAI80388.1"/>
    </source>
</evidence>
<gene>
    <name evidence="2" type="ORF">S12H4_24682</name>
</gene>
<dbReference type="InterPro" id="IPR022667">
    <property type="entry name" value="ForMFR_H4MPT_ForTrfase_N"/>
</dbReference>
<feature type="non-terminal residue" evidence="2">
    <location>
        <position position="68"/>
    </location>
</feature>
<dbReference type="InterPro" id="IPR023447">
    <property type="entry name" value="ForMFR_H4MPT_ForTrfase_fd-like"/>
</dbReference>
<dbReference type="GO" id="GO:0016740">
    <property type="term" value="F:transferase activity"/>
    <property type="evidence" value="ECO:0007669"/>
    <property type="project" value="InterPro"/>
</dbReference>
<feature type="domain" description="Formylmethanofuran: tetrahydromethanopterin formyltransferase Ftr N-terminal" evidence="1">
    <location>
        <begin position="24"/>
        <end position="68"/>
    </location>
</feature>
<protein>
    <recommendedName>
        <fullName evidence="1">Formylmethanofuran: tetrahydromethanopterin formyltransferase Ftr N-terminal domain-containing protein</fullName>
    </recommendedName>
</protein>
<dbReference type="EMBL" id="BARW01013482">
    <property type="protein sequence ID" value="GAI80388.1"/>
    <property type="molecule type" value="Genomic_DNA"/>
</dbReference>
<dbReference type="AlphaFoldDB" id="X1RID5"/>
<dbReference type="SUPFAM" id="SSF55112">
    <property type="entry name" value="Formylmethanofuran:tetrahydromethanopterin formyltransferase"/>
    <property type="match status" value="1"/>
</dbReference>
<dbReference type="Gene3D" id="3.30.70.520">
    <property type="match status" value="2"/>
</dbReference>
<comment type="caution">
    <text evidence="2">The sequence shown here is derived from an EMBL/GenBank/DDBJ whole genome shotgun (WGS) entry which is preliminary data.</text>
</comment>
<reference evidence="2" key="1">
    <citation type="journal article" date="2014" name="Front. Microbiol.">
        <title>High frequency of phylogenetically diverse reductive dehalogenase-homologous genes in deep subseafloor sedimentary metagenomes.</title>
        <authorList>
            <person name="Kawai M."/>
            <person name="Futagami T."/>
            <person name="Toyoda A."/>
            <person name="Takaki Y."/>
            <person name="Nishi S."/>
            <person name="Hori S."/>
            <person name="Arai W."/>
            <person name="Tsubouchi T."/>
            <person name="Morono Y."/>
            <person name="Uchiyama I."/>
            <person name="Ito T."/>
            <person name="Fujiyama A."/>
            <person name="Inagaki F."/>
            <person name="Takami H."/>
        </authorList>
    </citation>
    <scope>NUCLEOTIDE SEQUENCE</scope>
    <source>
        <strain evidence="2">Expedition CK06-06</strain>
    </source>
</reference>